<dbReference type="RefSeq" id="WP_072933400.1">
    <property type="nucleotide sequence ID" value="NZ_BMFL01000007.1"/>
</dbReference>
<comment type="caution">
    <text evidence="1">The sequence shown here is derived from an EMBL/GenBank/DDBJ whole genome shotgun (WGS) entry which is preliminary data.</text>
</comment>
<protein>
    <recommendedName>
        <fullName evidence="3">DUF4932 domain-containing protein</fullName>
    </recommendedName>
</protein>
<proteinExistence type="predicted"/>
<evidence type="ECO:0000313" key="2">
    <source>
        <dbReference type="Proteomes" id="UP000650994"/>
    </source>
</evidence>
<evidence type="ECO:0000313" key="1">
    <source>
        <dbReference type="EMBL" id="GGE96473.1"/>
    </source>
</evidence>
<evidence type="ECO:0008006" key="3">
    <source>
        <dbReference type="Google" id="ProtNLM"/>
    </source>
</evidence>
<gene>
    <name evidence="1" type="ORF">GCM10010984_12500</name>
</gene>
<keyword evidence="2" id="KW-1185">Reference proteome</keyword>
<dbReference type="EMBL" id="BMFL01000007">
    <property type="protein sequence ID" value="GGE96473.1"/>
    <property type="molecule type" value="Genomic_DNA"/>
</dbReference>
<reference evidence="2" key="1">
    <citation type="journal article" date="2019" name="Int. J. Syst. Evol. Microbiol.">
        <title>The Global Catalogue of Microorganisms (GCM) 10K type strain sequencing project: providing services to taxonomists for standard genome sequencing and annotation.</title>
        <authorList>
            <consortium name="The Broad Institute Genomics Platform"/>
            <consortium name="The Broad Institute Genome Sequencing Center for Infectious Disease"/>
            <person name="Wu L."/>
            <person name="Ma J."/>
        </authorList>
    </citation>
    <scope>NUCLEOTIDE SEQUENCE [LARGE SCALE GENOMIC DNA]</scope>
    <source>
        <strain evidence="2">CGMCC 1.12707</strain>
    </source>
</reference>
<sequence>MTKIKMIILFLLSFQFGYSQEKEVSFDTNYIKTNDGKTTIEINEVQELIYTIFSLTKNGDNPNIINKETAYYKVVQENFKPFFQHEIVLAFDKLLEENIVNFILLPGNAYGFRFDENKIVATNVYKFPAKGIGKYELKENPIINYISLLEDFANKSNFRKFYKENKSYYLSLKKDYEKFAEIAIQKKWIESKFDTRINSYRVLTSPLLGSINATHTFEDNDFKEILLFLPTIKNDETKSDLYKKMLNIRIIFTEIDHNYVGPVSEKYKEKINSIFNQRSIWVDESNKGTQHYPNPIKLFDEYLTWSLYTLYAFDHFEKESVEFKEIMNNLNEIMVEKRGFIKFKEFNLFLLEQYKTNNEIKVEKLYPMLLEWSEKQNKL</sequence>
<name>A0ABQ1TLE5_9FLAO</name>
<organism evidence="1 2">
    <name type="scientific">Chishuiella changwenlii</name>
    <dbReference type="NCBI Taxonomy" id="1434701"/>
    <lineage>
        <taxon>Bacteria</taxon>
        <taxon>Pseudomonadati</taxon>
        <taxon>Bacteroidota</taxon>
        <taxon>Flavobacteriia</taxon>
        <taxon>Flavobacteriales</taxon>
        <taxon>Weeksellaceae</taxon>
        <taxon>Chishuiella</taxon>
    </lineage>
</organism>
<dbReference type="Proteomes" id="UP000650994">
    <property type="component" value="Unassembled WGS sequence"/>
</dbReference>
<accession>A0ABQ1TLE5</accession>